<evidence type="ECO:0000313" key="3">
    <source>
        <dbReference type="Proteomes" id="UP000053268"/>
    </source>
</evidence>
<protein>
    <submittedName>
        <fullName evidence="2">Uncharacterized protein</fullName>
    </submittedName>
</protein>
<dbReference type="Proteomes" id="UP000053268">
    <property type="component" value="Unassembled WGS sequence"/>
</dbReference>
<organism evidence="2 3">
    <name type="scientific">Papilio xuthus</name>
    <name type="common">Asian swallowtail butterfly</name>
    <dbReference type="NCBI Taxonomy" id="66420"/>
    <lineage>
        <taxon>Eukaryota</taxon>
        <taxon>Metazoa</taxon>
        <taxon>Ecdysozoa</taxon>
        <taxon>Arthropoda</taxon>
        <taxon>Hexapoda</taxon>
        <taxon>Insecta</taxon>
        <taxon>Pterygota</taxon>
        <taxon>Neoptera</taxon>
        <taxon>Endopterygota</taxon>
        <taxon>Lepidoptera</taxon>
        <taxon>Glossata</taxon>
        <taxon>Ditrysia</taxon>
        <taxon>Papilionoidea</taxon>
        <taxon>Papilionidae</taxon>
        <taxon>Papilioninae</taxon>
        <taxon>Papilio</taxon>
    </lineage>
</organism>
<dbReference type="EMBL" id="KQ459589">
    <property type="protein sequence ID" value="KPI97490.1"/>
    <property type="molecule type" value="Genomic_DNA"/>
</dbReference>
<accession>A0A194Q258</accession>
<name>A0A194Q258_PAPXU</name>
<reference evidence="2 3" key="1">
    <citation type="journal article" date="2015" name="Nat. Commun.">
        <title>Outbred genome sequencing and CRISPR/Cas9 gene editing in butterflies.</title>
        <authorList>
            <person name="Li X."/>
            <person name="Fan D."/>
            <person name="Zhang W."/>
            <person name="Liu G."/>
            <person name="Zhang L."/>
            <person name="Zhao L."/>
            <person name="Fang X."/>
            <person name="Chen L."/>
            <person name="Dong Y."/>
            <person name="Chen Y."/>
            <person name="Ding Y."/>
            <person name="Zhao R."/>
            <person name="Feng M."/>
            <person name="Zhu Y."/>
            <person name="Feng Y."/>
            <person name="Jiang X."/>
            <person name="Zhu D."/>
            <person name="Xiang H."/>
            <person name="Feng X."/>
            <person name="Li S."/>
            <person name="Wang J."/>
            <person name="Zhang G."/>
            <person name="Kronforst M.R."/>
            <person name="Wang W."/>
        </authorList>
    </citation>
    <scope>NUCLEOTIDE SEQUENCE [LARGE SCALE GENOMIC DNA]</scope>
    <source>
        <strain evidence="2">Ya'a_city_454_Px</strain>
        <tissue evidence="2">Whole body</tissue>
    </source>
</reference>
<dbReference type="InterPro" id="IPR006616">
    <property type="entry name" value="DM9_repeat"/>
</dbReference>
<dbReference type="SMART" id="SM00696">
    <property type="entry name" value="DM9"/>
    <property type="match status" value="2"/>
</dbReference>
<gene>
    <name evidence="2" type="ORF">RR46_07237</name>
</gene>
<evidence type="ECO:0000313" key="2">
    <source>
        <dbReference type="EMBL" id="KPI97490.1"/>
    </source>
</evidence>
<dbReference type="PANTHER" id="PTHR31649">
    <property type="entry name" value="AGAP009604-PA"/>
    <property type="match status" value="1"/>
</dbReference>
<dbReference type="PANTHER" id="PTHR31649:SF1">
    <property type="entry name" value="FARNESOIC ACID O-METHYL TRANSFERASE DOMAIN-CONTAINING PROTEIN"/>
    <property type="match status" value="1"/>
</dbReference>
<keyword evidence="3" id="KW-1185">Reference proteome</keyword>
<evidence type="ECO:0000256" key="1">
    <source>
        <dbReference type="SAM" id="MobiDB-lite"/>
    </source>
</evidence>
<dbReference type="STRING" id="66420.A0A194Q258"/>
<feature type="region of interest" description="Disordered" evidence="1">
    <location>
        <begin position="188"/>
        <end position="235"/>
    </location>
</feature>
<proteinExistence type="predicted"/>
<feature type="compositionally biased region" description="Pro residues" evidence="1">
    <location>
        <begin position="206"/>
        <end position="235"/>
    </location>
</feature>
<sequence>MITRKRTQKKSTLRCSLRIHILLLVDNIQEDLILVSGQAFHHLPQVSMQRDPVKHLQVTQTRITEVRRKSEGSSSNKNLKTFSPLSGADWNYIFPTFTANTERRHSHRAQNPRAFHNYDPSMQSSMNSHTSRSRQYAVGPSPCFGPPPYARYSPCTVPAYPTNQWMTTPRAPTQNSCLVSAATIRNSIQRTNNMSAPRDNNDRKPFPPPYEIPHPPPNSSNGTLPPPGGPPPYAGYPPPPAPGAFTYMPAPVMMPVYPPPAQPYPPTYVTNHIYQPPQQPPEPVTIIDNSGPVIDWVPSTPMTASSLADRAVVGGREGWDSSPLWVIRAHHNGDCVPGKLAVQHRSAYIPHAGKEVPVHNFEVLCAPAHAVRWVPANNGQVPPGAIAAGNTHKAEPLYVGRVTHMRSLTPGKIHPSHGCCYISFSGGEVPYKQYEVLCSVVG</sequence>
<dbReference type="AlphaFoldDB" id="A0A194Q258"/>
<dbReference type="Pfam" id="PF11901">
    <property type="entry name" value="DM9"/>
    <property type="match status" value="1"/>
</dbReference>